<accession>A0A0V0HDN0</accession>
<dbReference type="GO" id="GO:0004252">
    <property type="term" value="F:serine-type endopeptidase activity"/>
    <property type="evidence" value="ECO:0007669"/>
    <property type="project" value="InterPro"/>
</dbReference>
<dbReference type="InterPro" id="IPR045051">
    <property type="entry name" value="SBT"/>
</dbReference>
<organism evidence="5">
    <name type="scientific">Solanum chacoense</name>
    <name type="common">Chaco potato</name>
    <dbReference type="NCBI Taxonomy" id="4108"/>
    <lineage>
        <taxon>Eukaryota</taxon>
        <taxon>Viridiplantae</taxon>
        <taxon>Streptophyta</taxon>
        <taxon>Embryophyta</taxon>
        <taxon>Tracheophyta</taxon>
        <taxon>Spermatophyta</taxon>
        <taxon>Magnoliopsida</taxon>
        <taxon>eudicotyledons</taxon>
        <taxon>Gunneridae</taxon>
        <taxon>Pentapetalae</taxon>
        <taxon>asterids</taxon>
        <taxon>lamiids</taxon>
        <taxon>Solanales</taxon>
        <taxon>Solanaceae</taxon>
        <taxon>Solanoideae</taxon>
        <taxon>Solaneae</taxon>
        <taxon>Solanum</taxon>
    </lineage>
</organism>
<evidence type="ECO:0000256" key="2">
    <source>
        <dbReference type="ARBA" id="ARBA00022729"/>
    </source>
</evidence>
<sequence>MEILDYMNSTSEPTARILFHGTIIGDKEAPVVAAYSSRGPSLASPGILKPDIIGPGNNILAAWPTSVDYDKHTKATFNIIQGTSMSCPHLSGVAALLKSKHPTWSPSAIKSSIMTTANTLNLANVPILDERLLPADIFSIGAGHVNPSRANDPGLIYHTPVKDYLPYHNPLDLFLGPNLENEGSFFISIHSTKGVDRLRQKNGDYESRIQSCYEQRTGQTTSQPRR</sequence>
<feature type="domain" description="Peptidase S8/S53" evidence="4">
    <location>
        <begin position="28"/>
        <end position="121"/>
    </location>
</feature>
<dbReference type="Gene3D" id="3.40.50.200">
    <property type="entry name" value="Peptidase S8/S53 domain"/>
    <property type="match status" value="1"/>
</dbReference>
<evidence type="ECO:0000256" key="1">
    <source>
        <dbReference type="ARBA" id="ARBA00011073"/>
    </source>
</evidence>
<dbReference type="InterPro" id="IPR036852">
    <property type="entry name" value="Peptidase_S8/S53_dom_sf"/>
</dbReference>
<dbReference type="PROSITE" id="PS51892">
    <property type="entry name" value="SUBTILASE"/>
    <property type="match status" value="1"/>
</dbReference>
<evidence type="ECO:0000259" key="4">
    <source>
        <dbReference type="Pfam" id="PF00082"/>
    </source>
</evidence>
<evidence type="ECO:0000313" key="5">
    <source>
        <dbReference type="EMBL" id="JAP18479.1"/>
    </source>
</evidence>
<proteinExistence type="inferred from homology"/>
<dbReference type="Pfam" id="PF00082">
    <property type="entry name" value="Peptidase_S8"/>
    <property type="match status" value="1"/>
</dbReference>
<dbReference type="GO" id="GO:0006508">
    <property type="term" value="P:proteolysis"/>
    <property type="evidence" value="ECO:0007669"/>
    <property type="project" value="InterPro"/>
</dbReference>
<protein>
    <submittedName>
        <fullName evidence="5">Putative ovule protein</fullName>
    </submittedName>
</protein>
<evidence type="ECO:0000256" key="3">
    <source>
        <dbReference type="PROSITE-ProRule" id="PRU01240"/>
    </source>
</evidence>
<dbReference type="AlphaFoldDB" id="A0A0V0HDN0"/>
<dbReference type="InterPro" id="IPR000209">
    <property type="entry name" value="Peptidase_S8/S53_dom"/>
</dbReference>
<comment type="caution">
    <text evidence="3">Lacks conserved residue(s) required for the propagation of feature annotation.</text>
</comment>
<dbReference type="PANTHER" id="PTHR10795">
    <property type="entry name" value="PROPROTEIN CONVERTASE SUBTILISIN/KEXIN"/>
    <property type="match status" value="1"/>
</dbReference>
<dbReference type="EMBL" id="GEDG01021227">
    <property type="protein sequence ID" value="JAP18479.1"/>
    <property type="molecule type" value="Transcribed_RNA"/>
</dbReference>
<name>A0A0V0HDN0_SOLCH</name>
<dbReference type="SUPFAM" id="SSF52743">
    <property type="entry name" value="Subtilisin-like"/>
    <property type="match status" value="1"/>
</dbReference>
<keyword evidence="2" id="KW-0732">Signal</keyword>
<comment type="similarity">
    <text evidence="1 3">Belongs to the peptidase S8 family.</text>
</comment>
<dbReference type="Gene3D" id="3.50.30.30">
    <property type="match status" value="1"/>
</dbReference>
<reference evidence="5" key="1">
    <citation type="submission" date="2015-12" db="EMBL/GenBank/DDBJ databases">
        <title>Gene expression during late stages of embryo sac development: a critical building block for successful pollen-pistil interactions.</title>
        <authorList>
            <person name="Liu Y."/>
            <person name="Joly V."/>
            <person name="Sabar M."/>
            <person name="Matton D.P."/>
        </authorList>
    </citation>
    <scope>NUCLEOTIDE SEQUENCE</scope>
</reference>